<dbReference type="KEGG" id="bma:BMA3265"/>
<keyword evidence="3" id="KW-1185">Reference proteome</keyword>
<proteinExistence type="predicted"/>
<organism evidence="2 3">
    <name type="scientific">Burkholderia mallei (strain ATCC 23344)</name>
    <dbReference type="NCBI Taxonomy" id="243160"/>
    <lineage>
        <taxon>Bacteria</taxon>
        <taxon>Pseudomonadati</taxon>
        <taxon>Pseudomonadota</taxon>
        <taxon>Betaproteobacteria</taxon>
        <taxon>Burkholderiales</taxon>
        <taxon>Burkholderiaceae</taxon>
        <taxon>Burkholderia</taxon>
        <taxon>pseudomallei group</taxon>
    </lineage>
</organism>
<evidence type="ECO:0000313" key="3">
    <source>
        <dbReference type="Proteomes" id="UP000006693"/>
    </source>
</evidence>
<accession>A0A0H2WH17</accession>
<reference evidence="2 3" key="1">
    <citation type="journal article" date="2004" name="Proc. Natl. Acad. Sci. U.S.A.">
        <title>Structural flexibility in the Burkholderia mallei genome.</title>
        <authorList>
            <person name="Nierman W.C."/>
            <person name="DeShazer D."/>
            <person name="Kim H.S."/>
            <person name="Tettelin H."/>
            <person name="Nelson K.E."/>
            <person name="Feldblyum T."/>
            <person name="Ulrich R.L."/>
            <person name="Ronning C.M."/>
            <person name="Brinkac L.M."/>
            <person name="Daugherty S.C."/>
            <person name="Davidsen T.D."/>
            <person name="Deboy R.T."/>
            <person name="Dimitrov G."/>
            <person name="Dodson R.J."/>
            <person name="Durkin A.S."/>
            <person name="Gwinn M.L."/>
            <person name="Haft D.H."/>
            <person name="Khouri H."/>
            <person name="Kolonay J.F."/>
            <person name="Madupu R."/>
            <person name="Mohammoud Y."/>
            <person name="Nelson W.C."/>
            <person name="Radune D."/>
            <person name="Romero C.M."/>
            <person name="Sarria S."/>
            <person name="Selengut J."/>
            <person name="Shamblin C."/>
            <person name="Sullivan S.A."/>
            <person name="White O."/>
            <person name="Yu Y."/>
            <person name="Zafar N."/>
            <person name="Zhou L."/>
            <person name="Fraser C.M."/>
        </authorList>
    </citation>
    <scope>NUCLEOTIDE SEQUENCE [LARGE SCALE GENOMIC DNA]</scope>
    <source>
        <strain evidence="2 3">ATCC 23344</strain>
    </source>
</reference>
<dbReference type="EMBL" id="CP000010">
    <property type="protein sequence ID" value="AAU48480.1"/>
    <property type="molecule type" value="Genomic_DNA"/>
</dbReference>
<protein>
    <submittedName>
        <fullName evidence="2">Uncharacterized protein</fullName>
    </submittedName>
</protein>
<dbReference type="HOGENOM" id="CLU_161204_0_0_4"/>
<sequence length="122" mass="13277">MSGGDALRRQSRWRPRLPPEETGGPHAAARFVSASGRRVRQRLPLGIDSPISPTSVATTPPAISMIVFVEGEPVKKRATPSLIEWNDWPPKYSSTTPPTMSATEIARVMKILAETDDEDAAV</sequence>
<gene>
    <name evidence="2" type="ordered locus">BMA3265</name>
</gene>
<evidence type="ECO:0000256" key="1">
    <source>
        <dbReference type="SAM" id="MobiDB-lite"/>
    </source>
</evidence>
<evidence type="ECO:0000313" key="2">
    <source>
        <dbReference type="EMBL" id="AAU48480.1"/>
    </source>
</evidence>
<feature type="region of interest" description="Disordered" evidence="1">
    <location>
        <begin position="1"/>
        <end position="35"/>
    </location>
</feature>
<name>A0A0H2WH17_BURMA</name>
<dbReference type="AlphaFoldDB" id="A0A0H2WH17"/>
<dbReference type="Proteomes" id="UP000006693">
    <property type="component" value="Chromosome 1"/>
</dbReference>